<comment type="subcellular location">
    <subcellularLocation>
        <location evidence="1">Secreted</location>
    </subcellularLocation>
</comment>
<proteinExistence type="inferred from homology"/>
<reference evidence="6" key="2">
    <citation type="journal article" date="2010" name="Science">
        <title>The genome of the Western clawed frog Xenopus tropicalis.</title>
        <authorList>
            <person name="Hellsten U."/>
            <person name="Harland R.M."/>
            <person name="Gilchrist M.J."/>
            <person name="Hendrix D."/>
            <person name="Jurka J."/>
            <person name="Kapitonov V."/>
            <person name="Ovcharenko I."/>
            <person name="Putnam N.H."/>
            <person name="Shu S."/>
            <person name="Taher L."/>
            <person name="Blitz I.L."/>
            <person name="Blumberg B."/>
            <person name="Dichmann D.S."/>
            <person name="Dubchak I."/>
            <person name="Amaya E."/>
            <person name="Detter J.C."/>
            <person name="Fletcher R."/>
            <person name="Gerhard D.S."/>
            <person name="Goodstein D."/>
            <person name="Graves T."/>
            <person name="Grigoriev I.V."/>
            <person name="Grimwood J."/>
            <person name="Kawashima T."/>
            <person name="Lindquist E."/>
            <person name="Lucas S.M."/>
            <person name="Mead P.E."/>
            <person name="Mitros T."/>
            <person name="Ogino H."/>
            <person name="Ohta Y."/>
            <person name="Poliakov A.V."/>
            <person name="Pollet N."/>
            <person name="Robert J."/>
            <person name="Salamov A."/>
            <person name="Sater A.K."/>
            <person name="Schmutz J."/>
            <person name="Terry A."/>
            <person name="Vize P.D."/>
            <person name="Warren W.C."/>
            <person name="Wells D."/>
            <person name="Wills A."/>
            <person name="Wilson R.K."/>
            <person name="Zimmerman L.B."/>
            <person name="Zorn A.M."/>
            <person name="Grainger R."/>
            <person name="Grammer T."/>
            <person name="Khokha M.K."/>
            <person name="Richardson P.M."/>
            <person name="Rokhsar D.S."/>
        </authorList>
    </citation>
    <scope>NUCLEOTIDE SEQUENCE [LARGE SCALE GENOMIC DNA]</scope>
    <source>
        <strain evidence="6">Nigerian</strain>
    </source>
</reference>
<dbReference type="AlphaFoldDB" id="A0A1B8YAU7"/>
<dbReference type="EMBL" id="KV460357">
    <property type="protein sequence ID" value="OCA20135.1"/>
    <property type="molecule type" value="Genomic_DNA"/>
</dbReference>
<sequence length="502" mass="55839">MGKSYSGMNTYTLAYRGEIKVGYKQEKGPHTRDDCSCRYGSLGQLIGSCRGRNKGPEIGQISIGQVKRFSRIGSLIRTPNRLPHCRHLALGPNDRISLHVPRYHPPCHVTLLLFILGVSTTLSVHGLDLHHLSKGCPPPRGLNLNQPIKVTLNISGQSQALGKDISKRSLAPWDYRLSTDGSVGKISERKTTGSLKHVMLQPHFTLLLFALGVSTMLSAHGMSTEHPKKDCQPPIDLKFKSVLNVTVNIRRKSLGLEKDVSKRSLTPWYYSHDIDNNRFPSMISVAKCRHAQCLDAQGNLDLSVNSVPIKQEILVLRWKMIGCTPSFSLEKQMVNVGCTCVRPIYKMSRASSSTMHPVLLLVSITLLGINTMTSAHPHVPQGDCQLPADASFPAVVRASIRSGGQIQSLRMEMRNRSLSPWDYVNDQDNNRYPNIIYEAKCRHAGCLDSQGNMDARVNSIPIRQEILVLRREMIGCTPSFRLEKKMVTVGCTCARPIVQHLI</sequence>
<keyword evidence="3" id="KW-0202">Cytokine</keyword>
<gene>
    <name evidence="6" type="ORF">XENTR_v90026132mg</name>
</gene>
<evidence type="ECO:0000256" key="2">
    <source>
        <dbReference type="ARBA" id="ARBA00007236"/>
    </source>
</evidence>
<protein>
    <recommendedName>
        <fullName evidence="7">Interleukin 17F</fullName>
    </recommendedName>
</protein>
<dbReference type="GO" id="GO:0005125">
    <property type="term" value="F:cytokine activity"/>
    <property type="evidence" value="ECO:0007669"/>
    <property type="project" value="UniProtKB-KW"/>
</dbReference>
<evidence type="ECO:0000256" key="5">
    <source>
        <dbReference type="ARBA" id="ARBA00022729"/>
    </source>
</evidence>
<reference evidence="6" key="1">
    <citation type="submission" date="2009-11" db="EMBL/GenBank/DDBJ databases">
        <authorList>
            <consortium name="US DOE Joint Genome Institute (JGI-PGF)"/>
            <person name="Ottilar R."/>
            <person name="Schmutz J."/>
            <person name="Salamov A."/>
            <person name="Cheng J.F."/>
            <person name="Lucas S."/>
            <person name="Pitluck S."/>
            <person name="Gundlach H."/>
            <person name="Guo Y."/>
            <person name="Haberer G."/>
            <person name="Nasrallah J."/>
            <person name="Mayer K.F.X."/>
            <person name="van de Peer Y."/>
            <person name="Weigel D."/>
            <person name="Grigoriev I.V."/>
        </authorList>
    </citation>
    <scope>NUCLEOTIDE SEQUENCE</scope>
    <source>
        <strain evidence="6">Nigerian</strain>
    </source>
</reference>
<evidence type="ECO:0000256" key="3">
    <source>
        <dbReference type="ARBA" id="ARBA00022514"/>
    </source>
</evidence>
<evidence type="ECO:0008006" key="7">
    <source>
        <dbReference type="Google" id="ProtNLM"/>
    </source>
</evidence>
<keyword evidence="5" id="KW-0732">Signal</keyword>
<dbReference type="InterPro" id="IPR010345">
    <property type="entry name" value="IL-17_fam"/>
</dbReference>
<comment type="similarity">
    <text evidence="2">Belongs to the IL-17 family.</text>
</comment>
<reference evidence="6" key="3">
    <citation type="submission" date="2016-05" db="EMBL/GenBank/DDBJ databases">
        <title>WGS assembly of Xenopus tropicalis.</title>
        <authorList>
            <person name="Sessions A."/>
            <person name="Jenkins J."/>
            <person name="Mitros T."/>
            <person name="Lyons J.T."/>
            <person name="Dichmann D.S."/>
            <person name="Robert J."/>
            <person name="Harland R.M."/>
            <person name="Rokhsar D.S."/>
        </authorList>
    </citation>
    <scope>NUCLEOTIDE SEQUENCE</scope>
    <source>
        <strain evidence="6">Nigerian</strain>
    </source>
</reference>
<dbReference type="GO" id="GO:0005615">
    <property type="term" value="C:extracellular space"/>
    <property type="evidence" value="ECO:0007669"/>
    <property type="project" value="UniProtKB-KW"/>
</dbReference>
<dbReference type="GO" id="GO:0006954">
    <property type="term" value="P:inflammatory response"/>
    <property type="evidence" value="ECO:0007669"/>
    <property type="project" value="InterPro"/>
</dbReference>
<dbReference type="PRINTS" id="PR01932">
    <property type="entry name" value="INTRLEUKIN17"/>
</dbReference>
<evidence type="ECO:0000313" key="6">
    <source>
        <dbReference type="EMBL" id="OCA20135.1"/>
    </source>
</evidence>
<evidence type="ECO:0000256" key="4">
    <source>
        <dbReference type="ARBA" id="ARBA00022525"/>
    </source>
</evidence>
<dbReference type="SUPFAM" id="SSF57501">
    <property type="entry name" value="Cystine-knot cytokines"/>
    <property type="match status" value="2"/>
</dbReference>
<dbReference type="InterPro" id="IPR020440">
    <property type="entry name" value="IL-17_chr"/>
</dbReference>
<dbReference type="InterPro" id="IPR029034">
    <property type="entry name" value="Cystine-knot_cytokine"/>
</dbReference>
<keyword evidence="4" id="KW-0964">Secreted</keyword>
<dbReference type="Pfam" id="PF06083">
    <property type="entry name" value="IL17"/>
    <property type="match status" value="2"/>
</dbReference>
<name>A0A1B8YAU7_XENTR</name>
<dbReference type="Gene3D" id="2.10.90.10">
    <property type="entry name" value="Cystine-knot cytokines"/>
    <property type="match status" value="2"/>
</dbReference>
<organism evidence="6">
    <name type="scientific">Xenopus tropicalis</name>
    <name type="common">Western clawed frog</name>
    <name type="synonym">Silurana tropicalis</name>
    <dbReference type="NCBI Taxonomy" id="8364"/>
    <lineage>
        <taxon>Eukaryota</taxon>
        <taxon>Metazoa</taxon>
        <taxon>Chordata</taxon>
        <taxon>Craniata</taxon>
        <taxon>Vertebrata</taxon>
        <taxon>Euteleostomi</taxon>
        <taxon>Amphibia</taxon>
        <taxon>Batrachia</taxon>
        <taxon>Anura</taxon>
        <taxon>Pipoidea</taxon>
        <taxon>Pipidae</taxon>
        <taxon>Xenopodinae</taxon>
        <taxon>Xenopus</taxon>
        <taxon>Silurana</taxon>
    </lineage>
</organism>
<evidence type="ECO:0000256" key="1">
    <source>
        <dbReference type="ARBA" id="ARBA00004613"/>
    </source>
</evidence>
<accession>A0A1B8YAU7</accession>